<evidence type="ECO:0000313" key="2">
    <source>
        <dbReference type="Proteomes" id="UP001177260"/>
    </source>
</evidence>
<proteinExistence type="predicted"/>
<protein>
    <submittedName>
        <fullName evidence="1">Uncharacterized protein</fullName>
    </submittedName>
</protein>
<comment type="caution">
    <text evidence="1">The sequence shown here is derived from an EMBL/GenBank/DDBJ whole genome shotgun (WGS) entry which is preliminary data.</text>
</comment>
<accession>A0ACC3BAI7</accession>
<gene>
    <name evidence="1" type="ORF">N8T08_001566</name>
</gene>
<sequence>MNHFPPSSNYQLSPVPSGRATPLPFIPRRTESSGSSSGTDGALAETSRHSNPCSDIENWMSSSSSPSSRGPGAMMPSQHPPSYSMGPSHPPMETVADGVPRMFPYDQGWSNTFMAPSSTTAPLHPGLRRPQDYNGPLGWGRETDGGTFNPDPSYASSRAHVPPQNQPEVSGPNYASASLSPPSSTLSISSYLDGHDGSDPQSAVTTPSFGRLTSPEDTEEEANANPPYSLLIYQALRNAPGMKLPLQGIYDWFVKNTAKGKDRHSKGWQNSIRHNLSMNAGFEAVREESIPGKKSVNYWRLTDEAVKNGIQSTTRYRKQANCKKILCSDPPAPQRQRSGAKGGKATKITAKFRGHMSPDHFRRERGRSRLTCQQRRLHKRLYGQYYHYHQSPTTTVSPFHVLGPGALLTRQSVETFDLGSAIGSAAPPPTTPVFCDMAGPAPDCPAVDNSFMGWCVIQSFPRGLLTRPQTSSNLQLGV</sequence>
<dbReference type="EMBL" id="JAOPJF010000012">
    <property type="protein sequence ID" value="KAK1147483.1"/>
    <property type="molecule type" value="Genomic_DNA"/>
</dbReference>
<name>A0ACC3BAI7_9EURO</name>
<keyword evidence="2" id="KW-1185">Reference proteome</keyword>
<organism evidence="1 2">
    <name type="scientific">Aspergillus melleus</name>
    <dbReference type="NCBI Taxonomy" id="138277"/>
    <lineage>
        <taxon>Eukaryota</taxon>
        <taxon>Fungi</taxon>
        <taxon>Dikarya</taxon>
        <taxon>Ascomycota</taxon>
        <taxon>Pezizomycotina</taxon>
        <taxon>Eurotiomycetes</taxon>
        <taxon>Eurotiomycetidae</taxon>
        <taxon>Eurotiales</taxon>
        <taxon>Aspergillaceae</taxon>
        <taxon>Aspergillus</taxon>
        <taxon>Aspergillus subgen. Circumdati</taxon>
    </lineage>
</organism>
<evidence type="ECO:0000313" key="1">
    <source>
        <dbReference type="EMBL" id="KAK1147483.1"/>
    </source>
</evidence>
<dbReference type="Proteomes" id="UP001177260">
    <property type="component" value="Unassembled WGS sequence"/>
</dbReference>
<reference evidence="1 2" key="1">
    <citation type="journal article" date="2023" name="ACS Omega">
        <title>Identification of the Neoaspergillic Acid Biosynthesis Gene Cluster by Establishing an In Vitro CRISPR-Ribonucleoprotein Genetic System in Aspergillus melleus.</title>
        <authorList>
            <person name="Yuan B."/>
            <person name="Grau M.F."/>
            <person name="Murata R.M."/>
            <person name="Torok T."/>
            <person name="Venkateswaran K."/>
            <person name="Stajich J.E."/>
            <person name="Wang C.C.C."/>
        </authorList>
    </citation>
    <scope>NUCLEOTIDE SEQUENCE [LARGE SCALE GENOMIC DNA]</scope>
    <source>
        <strain evidence="1 2">IMV 1140</strain>
    </source>
</reference>